<keyword evidence="3" id="KW-1185">Reference proteome</keyword>
<evidence type="ECO:0000313" key="3">
    <source>
        <dbReference type="Proteomes" id="UP001500620"/>
    </source>
</evidence>
<keyword evidence="1" id="KW-1133">Transmembrane helix</keyword>
<comment type="caution">
    <text evidence="2">The sequence shown here is derived from an EMBL/GenBank/DDBJ whole genome shotgun (WGS) entry which is preliminary data.</text>
</comment>
<keyword evidence="1" id="KW-0472">Membrane</keyword>
<evidence type="ECO:0000313" key="2">
    <source>
        <dbReference type="EMBL" id="GAA4259368.1"/>
    </source>
</evidence>
<evidence type="ECO:0000256" key="1">
    <source>
        <dbReference type="SAM" id="Phobius"/>
    </source>
</evidence>
<sequence length="276" mass="29098">MVAVAKQLLWRIGVAAIGLVAAVAVGWRLSPTITVLVIVCAWLPLGVWCLFAPRIPAALPIALALLVAIATIWWTLPGRPGDRTVTIAWSTLMWYSLPGGLALLAATWRPRWLGDRTGADPAGPPARPVWRRVTATLVAAGVLVSGCGLPGLFWGAVGVPSSDELFPLPPGMDATSATGPDGANGCDQTGHACWTYYRITGATGESTAVLTERLRRHLQEAKGWGGPESCRPVRRFTRPTATDLCITVTSDPAGTVDRPTIGVELSRSNIGPPTVS</sequence>
<dbReference type="Proteomes" id="UP001500620">
    <property type="component" value="Unassembled WGS sequence"/>
</dbReference>
<feature type="transmembrane region" description="Helical" evidence="1">
    <location>
        <begin position="58"/>
        <end position="76"/>
    </location>
</feature>
<name>A0ABP8DLZ9_9ACTN</name>
<keyword evidence="1" id="KW-0812">Transmembrane</keyword>
<feature type="transmembrane region" description="Helical" evidence="1">
    <location>
        <begin position="137"/>
        <end position="157"/>
    </location>
</feature>
<protein>
    <submittedName>
        <fullName evidence="2">Uncharacterized protein</fullName>
    </submittedName>
</protein>
<dbReference type="EMBL" id="BAABAT010000035">
    <property type="protein sequence ID" value="GAA4259368.1"/>
    <property type="molecule type" value="Genomic_DNA"/>
</dbReference>
<gene>
    <name evidence="2" type="ORF">GCM10022255_083700</name>
</gene>
<reference evidence="3" key="1">
    <citation type="journal article" date="2019" name="Int. J. Syst. Evol. Microbiol.">
        <title>The Global Catalogue of Microorganisms (GCM) 10K type strain sequencing project: providing services to taxonomists for standard genome sequencing and annotation.</title>
        <authorList>
            <consortium name="The Broad Institute Genomics Platform"/>
            <consortium name="The Broad Institute Genome Sequencing Center for Infectious Disease"/>
            <person name="Wu L."/>
            <person name="Ma J."/>
        </authorList>
    </citation>
    <scope>NUCLEOTIDE SEQUENCE [LARGE SCALE GENOMIC DNA]</scope>
    <source>
        <strain evidence="3">JCM 17441</strain>
    </source>
</reference>
<organism evidence="2 3">
    <name type="scientific">Dactylosporangium darangshiense</name>
    <dbReference type="NCBI Taxonomy" id="579108"/>
    <lineage>
        <taxon>Bacteria</taxon>
        <taxon>Bacillati</taxon>
        <taxon>Actinomycetota</taxon>
        <taxon>Actinomycetes</taxon>
        <taxon>Micromonosporales</taxon>
        <taxon>Micromonosporaceae</taxon>
        <taxon>Dactylosporangium</taxon>
    </lineage>
</organism>
<feature type="transmembrane region" description="Helical" evidence="1">
    <location>
        <begin position="33"/>
        <end position="51"/>
    </location>
</feature>
<feature type="transmembrane region" description="Helical" evidence="1">
    <location>
        <begin position="9"/>
        <end position="27"/>
    </location>
</feature>
<accession>A0ABP8DLZ9</accession>
<feature type="transmembrane region" description="Helical" evidence="1">
    <location>
        <begin position="88"/>
        <end position="108"/>
    </location>
</feature>
<proteinExistence type="predicted"/>